<dbReference type="Gene3D" id="3.40.190.10">
    <property type="entry name" value="Periplasmic binding protein-like II"/>
    <property type="match status" value="2"/>
</dbReference>
<evidence type="ECO:0000313" key="3">
    <source>
        <dbReference type="Proteomes" id="UP000319627"/>
    </source>
</evidence>
<dbReference type="SUPFAM" id="SSF53850">
    <property type="entry name" value="Periplasmic binding protein-like II"/>
    <property type="match status" value="1"/>
</dbReference>
<dbReference type="Pfam" id="PF13343">
    <property type="entry name" value="SBP_bac_6"/>
    <property type="match status" value="1"/>
</dbReference>
<dbReference type="PANTHER" id="PTHR30006">
    <property type="entry name" value="THIAMINE-BINDING PERIPLASMIC PROTEIN-RELATED"/>
    <property type="match status" value="1"/>
</dbReference>
<protein>
    <submittedName>
        <fullName evidence="2">ABC-type Fe3+ transport system substrate-binding protein</fullName>
    </submittedName>
</protein>
<organism evidence="2 3">
    <name type="scientific">Azomonas agilis</name>
    <dbReference type="NCBI Taxonomy" id="116849"/>
    <lineage>
        <taxon>Bacteria</taxon>
        <taxon>Pseudomonadati</taxon>
        <taxon>Pseudomonadota</taxon>
        <taxon>Gammaproteobacteria</taxon>
        <taxon>Pseudomonadales</taxon>
        <taxon>Pseudomonadaceae</taxon>
        <taxon>Azomonas</taxon>
    </lineage>
</organism>
<dbReference type="OrthoDB" id="305758at2"/>
<gene>
    <name evidence="2" type="ORF">LX59_02142</name>
</gene>
<sequence length="433" mass="47967">MSVFQSSRRRLLQSAAGLGVCALTSRIWANTPQEVRVMTSYPEPVMSLFEAAFERAFPQYRLNIVWRRPQDALEHLSQPDQGGVDLYWAASPRTFERLRQLKAWQPIDVSSIPVTRALGHLPLVAEDNSYLATELAGYGFAFDPATLNELGVQPPKDWQDLLTPKLAERIALPVPSQVGFAAVLADIPLQAYGWEQGWAFWSELAGLSYLIQRGSTFITDEVVAKRAAIGLSIDFFVTGAIAGGAPLKFAYPEHGGLNPAHVAITRSAPNQEGAQAFVAFLLSNLGQQLLEHPDVHKLPVRPEVYAQLPADYFNPFQAAARTGWSYNPTQGQSRLGLVTALFEQTLVQPHSELKQLWALVHQQESQQGKRLHAVRALLCQPLIPEAALEPALLSQFQRLEGSQPPTAHPLEGQWASQMQQRLQQARQHLEAKA</sequence>
<accession>A0A562I259</accession>
<dbReference type="EMBL" id="VLKG01000007">
    <property type="protein sequence ID" value="TWH64794.1"/>
    <property type="molecule type" value="Genomic_DNA"/>
</dbReference>
<keyword evidence="1" id="KW-0732">Signal</keyword>
<keyword evidence="3" id="KW-1185">Reference proteome</keyword>
<proteinExistence type="predicted"/>
<evidence type="ECO:0000256" key="1">
    <source>
        <dbReference type="ARBA" id="ARBA00022729"/>
    </source>
</evidence>
<dbReference type="Proteomes" id="UP000319627">
    <property type="component" value="Unassembled WGS sequence"/>
</dbReference>
<dbReference type="PANTHER" id="PTHR30006:SF24">
    <property type="entry name" value="SLL0237 PROTEIN"/>
    <property type="match status" value="1"/>
</dbReference>
<dbReference type="RefSeq" id="WP_144571837.1">
    <property type="nucleotide sequence ID" value="NZ_VLKG01000007.1"/>
</dbReference>
<reference evidence="2 3" key="1">
    <citation type="submission" date="2019-07" db="EMBL/GenBank/DDBJ databases">
        <title>Genomic Encyclopedia of Type Strains, Phase I: the one thousand microbial genomes (KMG-I) project.</title>
        <authorList>
            <person name="Kyrpides N."/>
        </authorList>
    </citation>
    <scope>NUCLEOTIDE SEQUENCE [LARGE SCALE GENOMIC DNA]</scope>
    <source>
        <strain evidence="2 3">DSM 375</strain>
    </source>
</reference>
<evidence type="ECO:0000313" key="2">
    <source>
        <dbReference type="EMBL" id="TWH64794.1"/>
    </source>
</evidence>
<comment type="caution">
    <text evidence="2">The sequence shown here is derived from an EMBL/GenBank/DDBJ whole genome shotgun (WGS) entry which is preliminary data.</text>
</comment>
<dbReference type="AlphaFoldDB" id="A0A562I259"/>
<name>A0A562I259_9GAMM</name>